<comment type="caution">
    <text evidence="1">The sequence shown here is derived from an EMBL/GenBank/DDBJ whole genome shotgun (WGS) entry which is preliminary data.</text>
</comment>
<sequence>MSWWIQHYAQPYQDRIVSPQNSDRFPQIERIWKRLVSLILTSYRANDSANQFRRSGPNIPQAGIFSILNTRYLSNGARWGWRKGSCVCESPHHFMTP</sequence>
<proteinExistence type="predicted"/>
<dbReference type="AlphaFoldDB" id="A0A9P5X1P0"/>
<evidence type="ECO:0000313" key="2">
    <source>
        <dbReference type="Proteomes" id="UP000807342"/>
    </source>
</evidence>
<gene>
    <name evidence="1" type="ORF">P691DRAFT_809991</name>
</gene>
<keyword evidence="2" id="KW-1185">Reference proteome</keyword>
<dbReference type="Proteomes" id="UP000807342">
    <property type="component" value="Unassembled WGS sequence"/>
</dbReference>
<organism evidence="1 2">
    <name type="scientific">Macrolepiota fuliginosa MF-IS2</name>
    <dbReference type="NCBI Taxonomy" id="1400762"/>
    <lineage>
        <taxon>Eukaryota</taxon>
        <taxon>Fungi</taxon>
        <taxon>Dikarya</taxon>
        <taxon>Basidiomycota</taxon>
        <taxon>Agaricomycotina</taxon>
        <taxon>Agaricomycetes</taxon>
        <taxon>Agaricomycetidae</taxon>
        <taxon>Agaricales</taxon>
        <taxon>Agaricineae</taxon>
        <taxon>Agaricaceae</taxon>
        <taxon>Macrolepiota</taxon>
    </lineage>
</organism>
<accession>A0A9P5X1P0</accession>
<protein>
    <submittedName>
        <fullName evidence="1">Uncharacterized protein</fullName>
    </submittedName>
</protein>
<name>A0A9P5X1P0_9AGAR</name>
<dbReference type="EMBL" id="MU151557">
    <property type="protein sequence ID" value="KAF9442858.1"/>
    <property type="molecule type" value="Genomic_DNA"/>
</dbReference>
<evidence type="ECO:0000313" key="1">
    <source>
        <dbReference type="EMBL" id="KAF9442858.1"/>
    </source>
</evidence>
<reference evidence="1" key="1">
    <citation type="submission" date="2020-11" db="EMBL/GenBank/DDBJ databases">
        <authorList>
            <consortium name="DOE Joint Genome Institute"/>
            <person name="Ahrendt S."/>
            <person name="Riley R."/>
            <person name="Andreopoulos W."/>
            <person name="Labutti K."/>
            <person name="Pangilinan J."/>
            <person name="Ruiz-Duenas F.J."/>
            <person name="Barrasa J.M."/>
            <person name="Sanchez-Garcia M."/>
            <person name="Camarero S."/>
            <person name="Miyauchi S."/>
            <person name="Serrano A."/>
            <person name="Linde D."/>
            <person name="Babiker R."/>
            <person name="Drula E."/>
            <person name="Ayuso-Fernandez I."/>
            <person name="Pacheco R."/>
            <person name="Padilla G."/>
            <person name="Ferreira P."/>
            <person name="Barriuso J."/>
            <person name="Kellner H."/>
            <person name="Castanera R."/>
            <person name="Alfaro M."/>
            <person name="Ramirez L."/>
            <person name="Pisabarro A.G."/>
            <person name="Kuo A."/>
            <person name="Tritt A."/>
            <person name="Lipzen A."/>
            <person name="He G."/>
            <person name="Yan M."/>
            <person name="Ng V."/>
            <person name="Cullen D."/>
            <person name="Martin F."/>
            <person name="Rosso M.-N."/>
            <person name="Henrissat B."/>
            <person name="Hibbett D."/>
            <person name="Martinez A.T."/>
            <person name="Grigoriev I.V."/>
        </authorList>
    </citation>
    <scope>NUCLEOTIDE SEQUENCE</scope>
    <source>
        <strain evidence="1">MF-IS2</strain>
    </source>
</reference>